<feature type="domain" description="AAA" evidence="1">
    <location>
        <begin position="41"/>
        <end position="101"/>
    </location>
</feature>
<dbReference type="EMBL" id="AP018930">
    <property type="protein sequence ID" value="BBG25596.1"/>
    <property type="molecule type" value="Genomic_DNA"/>
</dbReference>
<dbReference type="SUPFAM" id="SSF52540">
    <property type="entry name" value="P-loop containing nucleoside triphosphate hydrolases"/>
    <property type="match status" value="1"/>
</dbReference>
<gene>
    <name evidence="2" type="ORF">IC007_0101</name>
</gene>
<accession>A0A510DZC8</accession>
<dbReference type="GeneID" id="69103429"/>
<dbReference type="PANTHER" id="PTHR33295:SF19">
    <property type="entry name" value="ARCHAEAL ATPASE"/>
    <property type="match status" value="1"/>
</dbReference>
<organism evidence="2 3">
    <name type="scientific">Sulfuracidifex tepidarius</name>
    <dbReference type="NCBI Taxonomy" id="1294262"/>
    <lineage>
        <taxon>Archaea</taxon>
        <taxon>Thermoproteota</taxon>
        <taxon>Thermoprotei</taxon>
        <taxon>Sulfolobales</taxon>
        <taxon>Sulfolobaceae</taxon>
        <taxon>Sulfuracidifex</taxon>
    </lineage>
</organism>
<dbReference type="PANTHER" id="PTHR33295">
    <property type="entry name" value="ATPASE"/>
    <property type="match status" value="1"/>
</dbReference>
<reference evidence="3" key="1">
    <citation type="submission" date="2018-09" db="EMBL/GenBank/DDBJ databases">
        <title>Complete Genome Sequencing of Sulfolobus sp. JCM 16834.</title>
        <authorList>
            <person name="Kato S."/>
            <person name="Itoh T."/>
            <person name="Ohkuma M."/>
        </authorList>
    </citation>
    <scope>NUCLEOTIDE SEQUENCE [LARGE SCALE GENOMIC DNA]</scope>
    <source>
        <strain evidence="3">IC-007</strain>
    </source>
</reference>
<evidence type="ECO:0000259" key="1">
    <source>
        <dbReference type="Pfam" id="PF13173"/>
    </source>
</evidence>
<dbReference type="Pfam" id="PF13173">
    <property type="entry name" value="AAA_14"/>
    <property type="match status" value="1"/>
</dbReference>
<dbReference type="RefSeq" id="WP_232516026.1">
    <property type="nucleotide sequence ID" value="NZ_AP018930.1"/>
</dbReference>
<dbReference type="Gene3D" id="3.40.50.300">
    <property type="entry name" value="P-loop containing nucleotide triphosphate hydrolases"/>
    <property type="match status" value="1"/>
</dbReference>
<proteinExistence type="predicted"/>
<evidence type="ECO:0000313" key="3">
    <source>
        <dbReference type="Proteomes" id="UP000325030"/>
    </source>
</evidence>
<dbReference type="Proteomes" id="UP000325030">
    <property type="component" value="Chromosome"/>
</dbReference>
<protein>
    <recommendedName>
        <fullName evidence="1">AAA domain-containing protein</fullName>
    </recommendedName>
</protein>
<dbReference type="InterPro" id="IPR027417">
    <property type="entry name" value="P-loop_NTPase"/>
</dbReference>
<dbReference type="AlphaFoldDB" id="A0A510DZC8"/>
<evidence type="ECO:0000313" key="2">
    <source>
        <dbReference type="EMBL" id="BBG25596.1"/>
    </source>
</evidence>
<name>A0A510DZC8_9CREN</name>
<sequence length="112" mass="13292">MDENEFLSMIVEWNSWRKPLETGKPRETYTEYITRLLENVRIVAITGIRRAGKSFIARQVVNNLIKLGKYKPEDTLIIRLDDERLLTLEYDILLKLYQTYLDNVKTGKKKRS</sequence>
<dbReference type="InterPro" id="IPR041682">
    <property type="entry name" value="AAA_14"/>
</dbReference>